<organism evidence="2 3">
    <name type="scientific">Cymbomonas tetramitiformis</name>
    <dbReference type="NCBI Taxonomy" id="36881"/>
    <lineage>
        <taxon>Eukaryota</taxon>
        <taxon>Viridiplantae</taxon>
        <taxon>Chlorophyta</taxon>
        <taxon>Pyramimonadophyceae</taxon>
        <taxon>Pyramimonadales</taxon>
        <taxon>Pyramimonadaceae</taxon>
        <taxon>Cymbomonas</taxon>
    </lineage>
</organism>
<proteinExistence type="predicted"/>
<evidence type="ECO:0000256" key="1">
    <source>
        <dbReference type="SAM" id="MobiDB-lite"/>
    </source>
</evidence>
<keyword evidence="3" id="KW-1185">Reference proteome</keyword>
<feature type="region of interest" description="Disordered" evidence="1">
    <location>
        <begin position="387"/>
        <end position="406"/>
    </location>
</feature>
<comment type="caution">
    <text evidence="2">The sequence shown here is derived from an EMBL/GenBank/DDBJ whole genome shotgun (WGS) entry which is preliminary data.</text>
</comment>
<feature type="compositionally biased region" description="Acidic residues" evidence="1">
    <location>
        <begin position="436"/>
        <end position="458"/>
    </location>
</feature>
<name>A0AAE0KPF0_9CHLO</name>
<evidence type="ECO:0000313" key="2">
    <source>
        <dbReference type="EMBL" id="KAK3255843.1"/>
    </source>
</evidence>
<accession>A0AAE0KPF0</accession>
<dbReference type="AlphaFoldDB" id="A0AAE0KPF0"/>
<dbReference type="Proteomes" id="UP001190700">
    <property type="component" value="Unassembled WGS sequence"/>
</dbReference>
<feature type="region of interest" description="Disordered" evidence="1">
    <location>
        <begin position="254"/>
        <end position="280"/>
    </location>
</feature>
<protein>
    <submittedName>
        <fullName evidence="2">Uncharacterized protein</fullName>
    </submittedName>
</protein>
<feature type="region of interest" description="Disordered" evidence="1">
    <location>
        <begin position="1"/>
        <end position="25"/>
    </location>
</feature>
<gene>
    <name evidence="2" type="ORF">CYMTET_34998</name>
</gene>
<dbReference type="EMBL" id="LGRX02022215">
    <property type="protein sequence ID" value="KAK3255843.1"/>
    <property type="molecule type" value="Genomic_DNA"/>
</dbReference>
<feature type="compositionally biased region" description="Basic and acidic residues" evidence="1">
    <location>
        <begin position="1"/>
        <end position="11"/>
    </location>
</feature>
<feature type="region of interest" description="Disordered" evidence="1">
    <location>
        <begin position="432"/>
        <end position="458"/>
    </location>
</feature>
<sequence>MQMEGTTHEESSTSQRPHYTGSKEDDREEFCLALSRWVNGKQRAHRSSVRRALNGPMMLKASPEEKKNYKKNSQPDWQGMYEELPSFLQSELAVIMRMGRWTVRDGNSLIGLTGCDGKESTMYFWALRKFVHELNKKFLMRGTKEKNGMLKAVPQTALQDGGTFVRIKLFRDRVNENLSAQFPAGKGDLEWKDLENIVRVQDKIKDEVEEWSLSIVQDLLRRQSCPYSVYELKNFGIDLNGVVTAIRAAESKKITAKEKPSEAKLPISPEGGGTREPSQKQVKYQKRMATLAEAKAGAGTARMNKQFAALPKEIKEKLAQDMGDIKSRVSSSSASVRGLSDDEEEVGVSRAAIQEEFEDDKKPLSAAQGHVHATLGSTEKMQGFTPMTPEEHQEGNPLRKAGRLDSKKSSNVLAAIDEIKTTASLALGIRGAQEDRLDEEDNLPELTDGDDSDSEDGFLDQKDYEIAEHHLRKLGESKPKAEAAFCDDKLYTRSSLAELLPSCMSALLPCCFGVVPSRNGCQDGVAGIISVEGYEELKKVTGQALDGEQRQRMNQVQPVCKLRNDLLEQGMSLISAGGELVLSPTILMDSGANCNIIPPRMVKKLSLRVVTMDVWGSHVARCDGTSAQFREYMPT</sequence>
<evidence type="ECO:0000313" key="3">
    <source>
        <dbReference type="Proteomes" id="UP001190700"/>
    </source>
</evidence>
<reference evidence="2 3" key="1">
    <citation type="journal article" date="2015" name="Genome Biol. Evol.">
        <title>Comparative Genomics of a Bacterivorous Green Alga Reveals Evolutionary Causalities and Consequences of Phago-Mixotrophic Mode of Nutrition.</title>
        <authorList>
            <person name="Burns J.A."/>
            <person name="Paasch A."/>
            <person name="Narechania A."/>
            <person name="Kim E."/>
        </authorList>
    </citation>
    <scope>NUCLEOTIDE SEQUENCE [LARGE SCALE GENOMIC DNA]</scope>
    <source>
        <strain evidence="2 3">PLY_AMNH</strain>
    </source>
</reference>